<feature type="binding site" evidence="8">
    <location>
        <position position="111"/>
    </location>
    <ligand>
        <name>ATP</name>
        <dbReference type="ChEBI" id="CHEBI:30616"/>
    </ligand>
</feature>
<evidence type="ECO:0000256" key="4">
    <source>
        <dbReference type="ARBA" id="ARBA00022723"/>
    </source>
</evidence>
<name>M9REY0_9RHOB</name>
<comment type="catalytic activity">
    <reaction evidence="8">
        <text>L-tyrosyl-[protein] + ATP = O-(5'-adenylyl)-L-tyrosyl-[protein] + diphosphate</text>
        <dbReference type="Rhea" id="RHEA:54288"/>
        <dbReference type="Rhea" id="RHEA-COMP:10136"/>
        <dbReference type="Rhea" id="RHEA-COMP:13846"/>
        <dbReference type="ChEBI" id="CHEBI:30616"/>
        <dbReference type="ChEBI" id="CHEBI:33019"/>
        <dbReference type="ChEBI" id="CHEBI:46858"/>
        <dbReference type="ChEBI" id="CHEBI:83624"/>
        <dbReference type="EC" id="2.7.7.108"/>
    </reaction>
</comment>
<sequence length="478" mass="52599">MYRMCTRCVRCMPNHQRPSKMPLNIPFDTTYLTLPARFYSKLDAAPVSAPNLIVFNHALAAELGLDTSGMTDEDAANLFSGNDIPDNATPFAQVYAGHQFGGFSAQLGDGRALHLGEINTPSGRVDIQLKGSGPTPYSRNGDGRAWVGPVLREYLMSCAMHALDIPTTKVLAAVTTGDSIGREQGRLPGAILTRVAASHIRVGTFQYFAAQRDVEALKMLTEYTINRHYPDAKDPLQLFEMVMQKHATLVAKWTSVGFIHGVMNTDNVAIAGETIDYGPCAFIDSYHPDTVFSSIDRQGRYAYSNQGPITHWNLAQFATSLVQIMPDTDTAVEDFTARLNQFPTLFDYEWAKAFAPKLGLPQNDDTTALAKDLLVHMADAGADFTNTFNALDETETAYPDWHATWRAAKPNDALWRKTNPAIIPRTHKIEQAITAATIGNFAPFHAMLAALQDPFTPNADYAHPPKEAEKIHQTFCGT</sequence>
<evidence type="ECO:0000313" key="9">
    <source>
        <dbReference type="EMBL" id="AGI68360.1"/>
    </source>
</evidence>
<comment type="cofactor">
    <cofactor evidence="8">
        <name>Mg(2+)</name>
        <dbReference type="ChEBI" id="CHEBI:18420"/>
    </cofactor>
    <cofactor evidence="8">
        <name>Mn(2+)</name>
        <dbReference type="ChEBI" id="CHEBI:29035"/>
    </cofactor>
</comment>
<keyword evidence="4 8" id="KW-0479">Metal-binding</keyword>
<dbReference type="HOGENOM" id="CLU_010245_4_1_5"/>
<evidence type="ECO:0000256" key="1">
    <source>
        <dbReference type="ARBA" id="ARBA00009747"/>
    </source>
</evidence>
<protein>
    <recommendedName>
        <fullName evidence="8">Protein nucleotidyltransferase YdiU</fullName>
        <ecNumber evidence="8">2.7.7.-</ecNumber>
    </recommendedName>
    <alternativeName>
        <fullName evidence="8">Protein adenylyltransferase YdiU</fullName>
        <ecNumber evidence="8">2.7.7.108</ecNumber>
    </alternativeName>
    <alternativeName>
        <fullName evidence="8">Protein uridylyltransferase YdiU</fullName>
        <ecNumber evidence="8">2.7.7.-</ecNumber>
    </alternativeName>
</protein>
<dbReference type="EC" id="2.7.7.108" evidence="8"/>
<feature type="binding site" evidence="8">
    <location>
        <position position="276"/>
    </location>
    <ligand>
        <name>Mg(2+)</name>
        <dbReference type="ChEBI" id="CHEBI:18420"/>
    </ligand>
</feature>
<dbReference type="EC" id="2.7.7.-" evidence="8"/>
<keyword evidence="7 8" id="KW-0460">Magnesium</keyword>
<dbReference type="GO" id="GO:0070733">
    <property type="term" value="F:AMPylase activity"/>
    <property type="evidence" value="ECO:0007669"/>
    <property type="project" value="UniProtKB-EC"/>
</dbReference>
<feature type="binding site" evidence="8">
    <location>
        <position position="276"/>
    </location>
    <ligand>
        <name>ATP</name>
        <dbReference type="ChEBI" id="CHEBI:30616"/>
    </ligand>
</feature>
<dbReference type="AlphaFoldDB" id="M9REY0"/>
<comment type="catalytic activity">
    <reaction evidence="8">
        <text>L-seryl-[protein] + ATP = 3-O-(5'-adenylyl)-L-seryl-[protein] + diphosphate</text>
        <dbReference type="Rhea" id="RHEA:58120"/>
        <dbReference type="Rhea" id="RHEA-COMP:9863"/>
        <dbReference type="Rhea" id="RHEA-COMP:15073"/>
        <dbReference type="ChEBI" id="CHEBI:29999"/>
        <dbReference type="ChEBI" id="CHEBI:30616"/>
        <dbReference type="ChEBI" id="CHEBI:33019"/>
        <dbReference type="ChEBI" id="CHEBI:142516"/>
        <dbReference type="EC" id="2.7.7.108"/>
    </reaction>
</comment>
<evidence type="ECO:0000256" key="8">
    <source>
        <dbReference type="HAMAP-Rule" id="MF_00692"/>
    </source>
</evidence>
<keyword evidence="8" id="KW-0464">Manganese</keyword>
<keyword evidence="10" id="KW-1185">Reference proteome</keyword>
<comment type="catalytic activity">
    <reaction evidence="8">
        <text>L-threonyl-[protein] + ATP = 3-O-(5'-adenylyl)-L-threonyl-[protein] + diphosphate</text>
        <dbReference type="Rhea" id="RHEA:54292"/>
        <dbReference type="Rhea" id="RHEA-COMP:11060"/>
        <dbReference type="Rhea" id="RHEA-COMP:13847"/>
        <dbReference type="ChEBI" id="CHEBI:30013"/>
        <dbReference type="ChEBI" id="CHEBI:30616"/>
        <dbReference type="ChEBI" id="CHEBI:33019"/>
        <dbReference type="ChEBI" id="CHEBI:138113"/>
        <dbReference type="EC" id="2.7.7.108"/>
    </reaction>
</comment>
<dbReference type="PANTHER" id="PTHR32057">
    <property type="entry name" value="PROTEIN ADENYLYLTRANSFERASE SELO, MITOCHONDRIAL"/>
    <property type="match status" value="1"/>
</dbReference>
<dbReference type="GO" id="GO:0030145">
    <property type="term" value="F:manganese ion binding"/>
    <property type="evidence" value="ECO:0007669"/>
    <property type="project" value="UniProtKB-UniRule"/>
</dbReference>
<evidence type="ECO:0000256" key="3">
    <source>
        <dbReference type="ARBA" id="ARBA00022695"/>
    </source>
</evidence>
<feature type="binding site" evidence="8">
    <location>
        <position position="267"/>
    </location>
    <ligand>
        <name>Mg(2+)</name>
        <dbReference type="ChEBI" id="CHEBI:18420"/>
    </ligand>
</feature>
<keyword evidence="5 8" id="KW-0547">Nucleotide-binding</keyword>
<feature type="active site" description="Proton acceptor" evidence="8">
    <location>
        <position position="266"/>
    </location>
</feature>
<feature type="binding site" evidence="8">
    <location>
        <position position="110"/>
    </location>
    <ligand>
        <name>ATP</name>
        <dbReference type="ChEBI" id="CHEBI:30616"/>
    </ligand>
</feature>
<evidence type="ECO:0000256" key="2">
    <source>
        <dbReference type="ARBA" id="ARBA00022679"/>
    </source>
</evidence>
<evidence type="ECO:0000256" key="6">
    <source>
        <dbReference type="ARBA" id="ARBA00022840"/>
    </source>
</evidence>
<comment type="function">
    <text evidence="8">Nucleotidyltransferase involved in the post-translational modification of proteins. It can catalyze the addition of adenosine monophosphate (AMP) or uridine monophosphate (UMP) to a protein, resulting in modifications known as AMPylation and UMPylation.</text>
</comment>
<feature type="binding site" evidence="8">
    <location>
        <position position="143"/>
    </location>
    <ligand>
        <name>ATP</name>
        <dbReference type="ChEBI" id="CHEBI:30616"/>
    </ligand>
</feature>
<comment type="similarity">
    <text evidence="1 8">Belongs to the SELO family.</text>
</comment>
<keyword evidence="2 8" id="KW-0808">Transferase</keyword>
<organism evidence="9 10">
    <name type="scientific">Octadecabacter antarcticus 307</name>
    <dbReference type="NCBI Taxonomy" id="391626"/>
    <lineage>
        <taxon>Bacteria</taxon>
        <taxon>Pseudomonadati</taxon>
        <taxon>Pseudomonadota</taxon>
        <taxon>Alphaproteobacteria</taxon>
        <taxon>Rhodobacterales</taxon>
        <taxon>Roseobacteraceae</taxon>
        <taxon>Octadecabacter</taxon>
    </lineage>
</organism>
<dbReference type="NCBIfam" id="NF000658">
    <property type="entry name" value="PRK00029.1"/>
    <property type="match status" value="1"/>
</dbReference>
<feature type="binding site" evidence="8">
    <location>
        <position position="108"/>
    </location>
    <ligand>
        <name>ATP</name>
        <dbReference type="ChEBI" id="CHEBI:30616"/>
    </ligand>
</feature>
<dbReference type="HAMAP" id="MF_00692">
    <property type="entry name" value="SelO"/>
    <property type="match status" value="1"/>
</dbReference>
<dbReference type="eggNOG" id="COG0397">
    <property type="taxonomic scope" value="Bacteria"/>
</dbReference>
<feature type="binding site" evidence="8">
    <location>
        <position position="142"/>
    </location>
    <ligand>
        <name>ATP</name>
        <dbReference type="ChEBI" id="CHEBI:30616"/>
    </ligand>
</feature>
<proteinExistence type="inferred from homology"/>
<dbReference type="GO" id="GO:0000287">
    <property type="term" value="F:magnesium ion binding"/>
    <property type="evidence" value="ECO:0007669"/>
    <property type="project" value="UniProtKB-UniRule"/>
</dbReference>
<keyword evidence="6 8" id="KW-0067">ATP-binding</keyword>
<feature type="binding site" evidence="8">
    <location>
        <position position="201"/>
    </location>
    <ligand>
        <name>ATP</name>
        <dbReference type="ChEBI" id="CHEBI:30616"/>
    </ligand>
</feature>
<feature type="binding site" evidence="8">
    <location>
        <position position="194"/>
    </location>
    <ligand>
        <name>ATP</name>
        <dbReference type="ChEBI" id="CHEBI:30616"/>
    </ligand>
</feature>
<dbReference type="PANTHER" id="PTHR32057:SF14">
    <property type="entry name" value="PROTEIN ADENYLYLTRANSFERASE SELO, MITOCHONDRIAL"/>
    <property type="match status" value="1"/>
</dbReference>
<keyword evidence="3 8" id="KW-0548">Nucleotidyltransferase</keyword>
<evidence type="ECO:0000256" key="5">
    <source>
        <dbReference type="ARBA" id="ARBA00022741"/>
    </source>
</evidence>
<dbReference type="EMBL" id="CP003740">
    <property type="protein sequence ID" value="AGI68360.1"/>
    <property type="molecule type" value="Genomic_DNA"/>
</dbReference>
<comment type="catalytic activity">
    <reaction evidence="8">
        <text>L-histidyl-[protein] + UTP = N(tele)-(5'-uridylyl)-L-histidyl-[protein] + diphosphate</text>
        <dbReference type="Rhea" id="RHEA:83891"/>
        <dbReference type="Rhea" id="RHEA-COMP:9745"/>
        <dbReference type="Rhea" id="RHEA-COMP:20239"/>
        <dbReference type="ChEBI" id="CHEBI:29979"/>
        <dbReference type="ChEBI" id="CHEBI:33019"/>
        <dbReference type="ChEBI" id="CHEBI:46398"/>
        <dbReference type="ChEBI" id="CHEBI:233474"/>
    </reaction>
</comment>
<evidence type="ECO:0000256" key="7">
    <source>
        <dbReference type="ARBA" id="ARBA00022842"/>
    </source>
</evidence>
<dbReference type="Pfam" id="PF02696">
    <property type="entry name" value="SelO"/>
    <property type="match status" value="1"/>
</dbReference>
<feature type="binding site" evidence="8">
    <location>
        <position position="130"/>
    </location>
    <ligand>
        <name>ATP</name>
        <dbReference type="ChEBI" id="CHEBI:30616"/>
    </ligand>
</feature>
<gene>
    <name evidence="8" type="primary">ydiU</name>
    <name evidence="8" type="synonym">selO</name>
    <name evidence="9" type="ORF">OAN307_c27850</name>
</gene>
<dbReference type="KEGG" id="oat:OAN307_c27850"/>
<dbReference type="Proteomes" id="UP000005307">
    <property type="component" value="Chromosome"/>
</dbReference>
<dbReference type="InterPro" id="IPR003846">
    <property type="entry name" value="SelO"/>
</dbReference>
<dbReference type="GO" id="GO:0005524">
    <property type="term" value="F:ATP binding"/>
    <property type="evidence" value="ECO:0007669"/>
    <property type="project" value="UniProtKB-UniRule"/>
</dbReference>
<reference evidence="9 10" key="1">
    <citation type="journal article" date="2013" name="PLoS ONE">
        <title>Poles Apart: Arctic and Antarctic Octadecabacter strains Share High Genome Plasticity and a New Type of Xanthorhodopsin.</title>
        <authorList>
            <person name="Vollmers J."/>
            <person name="Voget S."/>
            <person name="Dietrich S."/>
            <person name="Gollnow K."/>
            <person name="Smits M."/>
            <person name="Meyer K."/>
            <person name="Brinkhoff T."/>
            <person name="Simon M."/>
            <person name="Daniel R."/>
        </authorList>
    </citation>
    <scope>NUCLEOTIDE SEQUENCE [LARGE SCALE GENOMIC DNA]</scope>
    <source>
        <strain evidence="9 10">307</strain>
    </source>
</reference>
<comment type="catalytic activity">
    <reaction evidence="8">
        <text>L-tyrosyl-[protein] + UTP = O-(5'-uridylyl)-L-tyrosyl-[protein] + diphosphate</text>
        <dbReference type="Rhea" id="RHEA:83887"/>
        <dbReference type="Rhea" id="RHEA-COMP:10136"/>
        <dbReference type="Rhea" id="RHEA-COMP:20238"/>
        <dbReference type="ChEBI" id="CHEBI:33019"/>
        <dbReference type="ChEBI" id="CHEBI:46398"/>
        <dbReference type="ChEBI" id="CHEBI:46858"/>
        <dbReference type="ChEBI" id="CHEBI:90602"/>
    </reaction>
</comment>
<evidence type="ECO:0000313" key="10">
    <source>
        <dbReference type="Proteomes" id="UP000005307"/>
    </source>
</evidence>
<comment type="catalytic activity">
    <reaction evidence="8">
        <text>L-seryl-[protein] + UTP = O-(5'-uridylyl)-L-seryl-[protein] + diphosphate</text>
        <dbReference type="Rhea" id="RHEA:64604"/>
        <dbReference type="Rhea" id="RHEA-COMP:9863"/>
        <dbReference type="Rhea" id="RHEA-COMP:16635"/>
        <dbReference type="ChEBI" id="CHEBI:29999"/>
        <dbReference type="ChEBI" id="CHEBI:33019"/>
        <dbReference type="ChEBI" id="CHEBI:46398"/>
        <dbReference type="ChEBI" id="CHEBI:156051"/>
    </reaction>
</comment>
<accession>M9REY0</accession>